<comment type="caution">
    <text evidence="1">The sequence shown here is derived from an EMBL/GenBank/DDBJ whole genome shotgun (WGS) entry which is preliminary data.</text>
</comment>
<dbReference type="AlphaFoldDB" id="A0A5R9BUY7"/>
<dbReference type="Proteomes" id="UP000305541">
    <property type="component" value="Unassembled WGS sequence"/>
</dbReference>
<organism evidence="1 2">
    <name type="scientific">Pediococcus stilesii</name>
    <dbReference type="NCBI Taxonomy" id="331679"/>
    <lineage>
        <taxon>Bacteria</taxon>
        <taxon>Bacillati</taxon>
        <taxon>Bacillota</taxon>
        <taxon>Bacilli</taxon>
        <taxon>Lactobacillales</taxon>
        <taxon>Lactobacillaceae</taxon>
        <taxon>Pediococcus</taxon>
    </lineage>
</organism>
<proteinExistence type="predicted"/>
<sequence>MNDEIVRKDIERNKAYGSIKERIDSIDIFRRKFIDDPFTEVILVNKTDNRNSMRLNLVFKDERRSRKIIIGLRKIHDSVYVPVTLFVTKNRNFDYAHSKRIKMDELSWF</sequence>
<accession>A0A5R9BUY7</accession>
<protein>
    <submittedName>
        <fullName evidence="1">Uncharacterized protein</fullName>
    </submittedName>
</protein>
<evidence type="ECO:0000313" key="1">
    <source>
        <dbReference type="EMBL" id="TLQ03890.1"/>
    </source>
</evidence>
<dbReference type="EMBL" id="VBTH01000012">
    <property type="protein sequence ID" value="TLQ03890.1"/>
    <property type="molecule type" value="Genomic_DNA"/>
</dbReference>
<name>A0A5R9BUY7_9LACO</name>
<reference evidence="1 2" key="1">
    <citation type="submission" date="2019-05" db="EMBL/GenBank/DDBJ databases">
        <title>The metagenome of a microbial culture collection derived from dairy environment covers the genomic content of the human microbiome.</title>
        <authorList>
            <person name="Roder T."/>
            <person name="Wuthrich D."/>
            <person name="Sattari Z."/>
            <person name="Von Ah U."/>
            <person name="Bar C."/>
            <person name="Ronchi F."/>
            <person name="Macpherson A.J."/>
            <person name="Ganal-Vonarburg S.C."/>
            <person name="Bruggmann R."/>
            <person name="Vergeres G."/>
        </authorList>
    </citation>
    <scope>NUCLEOTIDE SEQUENCE [LARGE SCALE GENOMIC DNA]</scope>
    <source>
        <strain evidence="1 2">FAM 18815</strain>
    </source>
</reference>
<dbReference type="OrthoDB" id="2165713at2"/>
<evidence type="ECO:0000313" key="2">
    <source>
        <dbReference type="Proteomes" id="UP000305541"/>
    </source>
</evidence>
<gene>
    <name evidence="1" type="ORF">FEZ51_07120</name>
</gene>